<dbReference type="Pfam" id="PF19263">
    <property type="entry name" value="DUF5906"/>
    <property type="match status" value="1"/>
</dbReference>
<dbReference type="InterPro" id="IPR045455">
    <property type="entry name" value="NrS-1_pol-like_helicase"/>
</dbReference>
<dbReference type="InterPro" id="IPR051620">
    <property type="entry name" value="ORF904-like_C"/>
</dbReference>
<keyword evidence="1" id="KW-0547">Nucleotide-binding</keyword>
<keyword evidence="3" id="KW-0347">Helicase</keyword>
<dbReference type="InterPro" id="IPR014818">
    <property type="entry name" value="Phage/plasmid_primase_P4_C"/>
</dbReference>
<protein>
    <submittedName>
        <fullName evidence="7">DNA primase</fullName>
    </submittedName>
</protein>
<dbReference type="SUPFAM" id="SSF52540">
    <property type="entry name" value="P-loop containing nucleoside triphosphate hydrolases"/>
    <property type="match status" value="1"/>
</dbReference>
<dbReference type="PROSITE" id="PS51206">
    <property type="entry name" value="SF3_HELICASE_1"/>
    <property type="match status" value="1"/>
</dbReference>
<gene>
    <name evidence="7" type="ORF">DPQ25_00060</name>
</gene>
<proteinExistence type="predicted"/>
<keyword evidence="2" id="KW-0378">Hydrolase</keyword>
<evidence type="ECO:0000313" key="7">
    <source>
        <dbReference type="EMBL" id="RAQ29955.1"/>
    </source>
</evidence>
<dbReference type="InterPro" id="IPR004968">
    <property type="entry name" value="DNA_primase/NTPase_C"/>
</dbReference>
<dbReference type="RefSeq" id="WP_112331152.1">
    <property type="nucleotide sequence ID" value="NZ_QLYR01000001.1"/>
</dbReference>
<evidence type="ECO:0000256" key="5">
    <source>
        <dbReference type="SAM" id="MobiDB-lite"/>
    </source>
</evidence>
<comment type="caution">
    <text evidence="7">The sequence shown here is derived from an EMBL/GenBank/DDBJ whole genome shotgun (WGS) entry which is preliminary data.</text>
</comment>
<dbReference type="NCBIfam" id="TIGR01613">
    <property type="entry name" value="primase_Cterm"/>
    <property type="match status" value="1"/>
</dbReference>
<dbReference type="InterPro" id="IPR027417">
    <property type="entry name" value="P-loop_NTPase"/>
</dbReference>
<dbReference type="Proteomes" id="UP000249377">
    <property type="component" value="Unassembled WGS sequence"/>
</dbReference>
<evidence type="ECO:0000256" key="2">
    <source>
        <dbReference type="ARBA" id="ARBA00022801"/>
    </source>
</evidence>
<dbReference type="EMBL" id="QLYR01000001">
    <property type="protein sequence ID" value="RAQ29955.1"/>
    <property type="molecule type" value="Genomic_DNA"/>
</dbReference>
<dbReference type="GO" id="GO:0004386">
    <property type="term" value="F:helicase activity"/>
    <property type="evidence" value="ECO:0007669"/>
    <property type="project" value="UniProtKB-KW"/>
</dbReference>
<feature type="region of interest" description="Disordered" evidence="5">
    <location>
        <begin position="78"/>
        <end position="99"/>
    </location>
</feature>
<evidence type="ECO:0000313" key="8">
    <source>
        <dbReference type="Proteomes" id="UP000249377"/>
    </source>
</evidence>
<dbReference type="PANTHER" id="PTHR35372">
    <property type="entry name" value="ATP BINDING PROTEIN-RELATED"/>
    <property type="match status" value="1"/>
</dbReference>
<evidence type="ECO:0000256" key="3">
    <source>
        <dbReference type="ARBA" id="ARBA00022806"/>
    </source>
</evidence>
<dbReference type="Gene3D" id="3.40.50.300">
    <property type="entry name" value="P-loop containing nucleotide triphosphate hydrolases"/>
    <property type="match status" value="1"/>
</dbReference>
<feature type="domain" description="SF3 helicase" evidence="6">
    <location>
        <begin position="265"/>
        <end position="421"/>
    </location>
</feature>
<evidence type="ECO:0000256" key="1">
    <source>
        <dbReference type="ARBA" id="ARBA00022741"/>
    </source>
</evidence>
<keyword evidence="4" id="KW-0067">ATP-binding</keyword>
<accession>A0A328UM19</accession>
<dbReference type="Pfam" id="PF03288">
    <property type="entry name" value="Pox_D5"/>
    <property type="match status" value="1"/>
</dbReference>
<sequence>MRQKENRPGAGDAYGTVPNNCINDITDMCESQSIAYDDLLEAVTLAYLSDIDTDLSPDFSTVKVELLEITNDCIEKYNLGRPDENVPPTAKKSERYPDAKKPEARYRRLTALHPLQIAILIRELHHGVGILWNKAENEGNFDIGIYQTDGENEGCYDTRDETLERLIRSYDKTMSLRGVDETVAILRSICKRVERCSDRDLIPVNNGIFDYGSKVLLGFDPEYVFTSKSKVDFVPNAQNPVIHNDDDGTDWDVVSWMNELSDDPEVVDLLWEVMGATIRPAVSWNKTAWFYSTSGNNGKGTLCTLIRNLCGRGTWASVPLKAFSQQFMLEPLCRVSAIITDENDTGTFVDDAAALKSVITHDPFQINRKFKDPRTLMFHGFMIQCVNEFPKLKDKSESMYRRLLVIPFEKRFEGHERKYIKNDYLHRREVLEYVLYRLLYETDYYELTIPQTCKDMLADFKTYNDPIRQFCEEVLPAVSWDLLPWDFAYELYCAWMQKNQPSGRPIGKYGFKKDLAALLALWPEWSCTENAVRSQGHMDCAEPLILKYELRNWMNHDYRGSDKMRLAQPEVKERYRGLLRDKTAAVPAYMVSGETTANEMESE</sequence>
<keyword evidence="8" id="KW-1185">Reference proteome</keyword>
<dbReference type="InterPro" id="IPR014015">
    <property type="entry name" value="Helicase_SF3_DNA-vir"/>
</dbReference>
<evidence type="ECO:0000256" key="4">
    <source>
        <dbReference type="ARBA" id="ARBA00022840"/>
    </source>
</evidence>
<dbReference type="InterPro" id="IPR006500">
    <property type="entry name" value="Helicase_put_C_phage/plasmid"/>
</dbReference>
<dbReference type="GO" id="GO:0016787">
    <property type="term" value="F:hydrolase activity"/>
    <property type="evidence" value="ECO:0007669"/>
    <property type="project" value="UniProtKB-KW"/>
</dbReference>
<reference evidence="7 8" key="1">
    <citation type="submission" date="2018-06" db="EMBL/GenBank/DDBJ databases">
        <title>Noncontiguous genome sequence of Ruminococcaceae bacterium ASD2818.</title>
        <authorList>
            <person name="Chaplin A.V."/>
            <person name="Sokolova S.R."/>
            <person name="Kochetkova T.O."/>
            <person name="Goltsov A.Y."/>
            <person name="Trofimov D.Y."/>
            <person name="Efimov B.A."/>
        </authorList>
    </citation>
    <scope>NUCLEOTIDE SEQUENCE [LARGE SCALE GENOMIC DNA]</scope>
    <source>
        <strain evidence="7 8">ASD2818</strain>
    </source>
</reference>
<organism evidence="7 8">
    <name type="scientific">Hydrogeniiclostridium mannosilyticum</name>
    <dbReference type="NCBI Taxonomy" id="2764322"/>
    <lineage>
        <taxon>Bacteria</taxon>
        <taxon>Bacillati</taxon>
        <taxon>Bacillota</taxon>
        <taxon>Clostridia</taxon>
        <taxon>Eubacteriales</taxon>
        <taxon>Acutalibacteraceae</taxon>
        <taxon>Hydrogeniiclostridium</taxon>
    </lineage>
</organism>
<dbReference type="AlphaFoldDB" id="A0A328UM19"/>
<evidence type="ECO:0000259" key="6">
    <source>
        <dbReference type="PROSITE" id="PS51206"/>
    </source>
</evidence>
<name>A0A328UM19_9FIRM</name>
<dbReference type="Pfam" id="PF08706">
    <property type="entry name" value="D5_N"/>
    <property type="match status" value="1"/>
</dbReference>
<dbReference type="GO" id="GO:0005524">
    <property type="term" value="F:ATP binding"/>
    <property type="evidence" value="ECO:0007669"/>
    <property type="project" value="UniProtKB-KW"/>
</dbReference>
<dbReference type="PANTHER" id="PTHR35372:SF2">
    <property type="entry name" value="SF3 HELICASE DOMAIN-CONTAINING PROTEIN"/>
    <property type="match status" value="1"/>
</dbReference>